<dbReference type="InterPro" id="IPR000719">
    <property type="entry name" value="Prot_kinase_dom"/>
</dbReference>
<keyword evidence="8" id="KW-1185">Reference proteome</keyword>
<keyword evidence="5" id="KW-0067">ATP-binding</keyword>
<keyword evidence="1" id="KW-0723">Serine/threonine-protein kinase</keyword>
<evidence type="ECO:0000256" key="4">
    <source>
        <dbReference type="ARBA" id="ARBA00022777"/>
    </source>
</evidence>
<dbReference type="AlphaFoldDB" id="A0A2Z6SMV3"/>
<dbReference type="EMBL" id="BEXD01004215">
    <property type="protein sequence ID" value="GBC08409.1"/>
    <property type="molecule type" value="Genomic_DNA"/>
</dbReference>
<name>A0A2Z6SMV3_9GLOM</name>
<dbReference type="SUPFAM" id="SSF56112">
    <property type="entry name" value="Protein kinase-like (PK-like)"/>
    <property type="match status" value="1"/>
</dbReference>
<gene>
    <name evidence="7" type="ORF">RclHR1_00810001</name>
</gene>
<organism evidence="7 8">
    <name type="scientific">Rhizophagus clarus</name>
    <dbReference type="NCBI Taxonomy" id="94130"/>
    <lineage>
        <taxon>Eukaryota</taxon>
        <taxon>Fungi</taxon>
        <taxon>Fungi incertae sedis</taxon>
        <taxon>Mucoromycota</taxon>
        <taxon>Glomeromycotina</taxon>
        <taxon>Glomeromycetes</taxon>
        <taxon>Glomerales</taxon>
        <taxon>Glomeraceae</taxon>
        <taxon>Rhizophagus</taxon>
    </lineage>
</organism>
<evidence type="ECO:0000256" key="1">
    <source>
        <dbReference type="ARBA" id="ARBA00022527"/>
    </source>
</evidence>
<evidence type="ECO:0000256" key="5">
    <source>
        <dbReference type="ARBA" id="ARBA00022840"/>
    </source>
</evidence>
<accession>A0A2Z6SMV3</accession>
<dbReference type="Pfam" id="PF00069">
    <property type="entry name" value="Pkinase"/>
    <property type="match status" value="1"/>
</dbReference>
<dbReference type="Proteomes" id="UP000247702">
    <property type="component" value="Unassembled WGS sequence"/>
</dbReference>
<evidence type="ECO:0000313" key="7">
    <source>
        <dbReference type="EMBL" id="GBC08409.1"/>
    </source>
</evidence>
<evidence type="ECO:0000313" key="8">
    <source>
        <dbReference type="Proteomes" id="UP000247702"/>
    </source>
</evidence>
<feature type="domain" description="Protein kinase" evidence="6">
    <location>
        <begin position="1"/>
        <end position="167"/>
    </location>
</feature>
<dbReference type="InterPro" id="IPR011009">
    <property type="entry name" value="Kinase-like_dom_sf"/>
</dbReference>
<evidence type="ECO:0000256" key="2">
    <source>
        <dbReference type="ARBA" id="ARBA00022679"/>
    </source>
</evidence>
<keyword evidence="4" id="KW-0418">Kinase</keyword>
<dbReference type="Gene3D" id="1.10.510.10">
    <property type="entry name" value="Transferase(Phosphotransferase) domain 1"/>
    <property type="match status" value="1"/>
</dbReference>
<keyword evidence="2" id="KW-0808">Transferase</keyword>
<dbReference type="GO" id="GO:0004674">
    <property type="term" value="F:protein serine/threonine kinase activity"/>
    <property type="evidence" value="ECO:0007669"/>
    <property type="project" value="UniProtKB-KW"/>
</dbReference>
<dbReference type="PROSITE" id="PS50011">
    <property type="entry name" value="PROTEIN_KINASE_DOM"/>
    <property type="match status" value="1"/>
</dbReference>
<proteinExistence type="predicted"/>
<dbReference type="GO" id="GO:0005524">
    <property type="term" value="F:ATP binding"/>
    <property type="evidence" value="ECO:0007669"/>
    <property type="project" value="UniProtKB-KW"/>
</dbReference>
<sequence>MNNLKDFDKKANEIYGVIPYMAPEILRKKPYTQASDIYSFSMIMWEFTSGISPFSYRAHEHQLIYDICKDPEKRPTITEFEYMISEWIRCINEYYKINRDGNHKFMPPNVDNKLKDDMLEFVKADNTLVQEQANISTTVQSHSQAYYTSRNITEIVNSECLECMTEI</sequence>
<protein>
    <recommendedName>
        <fullName evidence="6">Protein kinase domain-containing protein</fullName>
    </recommendedName>
</protein>
<dbReference type="PANTHER" id="PTHR24351">
    <property type="entry name" value="RIBOSOMAL PROTEIN S6 KINASE"/>
    <property type="match status" value="1"/>
</dbReference>
<evidence type="ECO:0000259" key="6">
    <source>
        <dbReference type="PROSITE" id="PS50011"/>
    </source>
</evidence>
<keyword evidence="3" id="KW-0547">Nucleotide-binding</keyword>
<evidence type="ECO:0000256" key="3">
    <source>
        <dbReference type="ARBA" id="ARBA00022741"/>
    </source>
</evidence>
<reference evidence="7 8" key="1">
    <citation type="submission" date="2017-11" db="EMBL/GenBank/DDBJ databases">
        <title>The genome of Rhizophagus clarus HR1 reveals common genetic basis of auxotrophy among arbuscular mycorrhizal fungi.</title>
        <authorList>
            <person name="Kobayashi Y."/>
        </authorList>
    </citation>
    <scope>NUCLEOTIDE SEQUENCE [LARGE SCALE GENOMIC DNA]</scope>
    <source>
        <strain evidence="7 8">HR1</strain>
    </source>
</reference>
<dbReference type="STRING" id="94130.A0A2Z6SMV3"/>
<comment type="caution">
    <text evidence="7">The sequence shown here is derived from an EMBL/GenBank/DDBJ whole genome shotgun (WGS) entry which is preliminary data.</text>
</comment>